<proteinExistence type="predicted"/>
<name>A0A7W7CQA5_9ACTN</name>
<gene>
    <name evidence="1" type="ORF">BKA14_002895</name>
</gene>
<keyword evidence="2" id="KW-1185">Reference proteome</keyword>
<dbReference type="Proteomes" id="UP000542742">
    <property type="component" value="Unassembled WGS sequence"/>
</dbReference>
<dbReference type="AlphaFoldDB" id="A0A7W7CQA5"/>
<evidence type="ECO:0000313" key="1">
    <source>
        <dbReference type="EMBL" id="MBB4692747.1"/>
    </source>
</evidence>
<dbReference type="EMBL" id="JACHMF010000001">
    <property type="protein sequence ID" value="MBB4692747.1"/>
    <property type="molecule type" value="Genomic_DNA"/>
</dbReference>
<reference evidence="1 2" key="1">
    <citation type="submission" date="2020-08" db="EMBL/GenBank/DDBJ databases">
        <title>Sequencing the genomes of 1000 actinobacteria strains.</title>
        <authorList>
            <person name="Klenk H.-P."/>
        </authorList>
    </citation>
    <scope>NUCLEOTIDE SEQUENCE [LARGE SCALE GENOMIC DNA]</scope>
    <source>
        <strain evidence="1 2">DSM 45518</strain>
    </source>
</reference>
<evidence type="ECO:0000313" key="2">
    <source>
        <dbReference type="Proteomes" id="UP000542742"/>
    </source>
</evidence>
<organism evidence="1 2">
    <name type="scientific">Paractinoplanes abujensis</name>
    <dbReference type="NCBI Taxonomy" id="882441"/>
    <lineage>
        <taxon>Bacteria</taxon>
        <taxon>Bacillati</taxon>
        <taxon>Actinomycetota</taxon>
        <taxon>Actinomycetes</taxon>
        <taxon>Micromonosporales</taxon>
        <taxon>Micromonosporaceae</taxon>
        <taxon>Paractinoplanes</taxon>
    </lineage>
</organism>
<protein>
    <submittedName>
        <fullName evidence="1">Uncharacterized protein</fullName>
    </submittedName>
</protein>
<accession>A0A7W7CQA5</accession>
<comment type="caution">
    <text evidence="1">The sequence shown here is derived from an EMBL/GenBank/DDBJ whole genome shotgun (WGS) entry which is preliminary data.</text>
</comment>
<sequence length="264" mass="29165">MNEKVKRADARRNEETAHGVQLRSGRQLLTLIDDRTRSPAITKGAGVRMTDPTCSFAQTGGPRTLIIEQTRMFAKNVRFARAGIVRVFAIARNVRARAGIVRVLAIVRNVRAWAGIVRVFVTARNVRFRSGGGRPSVQCAASLAWASAEAARSPATSGSCGLCRSGAGRAFNVRLRSRGRQPKLHDRRQRRALADCAAPGPAERSMCGFARVGVSRRCTIADNVRLLRRGPLRAVGRPGAARVCVRRRRRSRRWGPCWCRCSRR</sequence>